<protein>
    <submittedName>
        <fullName evidence="2">12962_t:CDS:1</fullName>
    </submittedName>
</protein>
<evidence type="ECO:0000313" key="3">
    <source>
        <dbReference type="Proteomes" id="UP000789396"/>
    </source>
</evidence>
<feature type="compositionally biased region" description="Low complexity" evidence="1">
    <location>
        <begin position="38"/>
        <end position="53"/>
    </location>
</feature>
<accession>A0A9N9AWJ9</accession>
<evidence type="ECO:0000313" key="2">
    <source>
        <dbReference type="EMBL" id="CAG8547643.1"/>
    </source>
</evidence>
<sequence>IKNNPTFFFSKTQKTSPETKSNFLNAVSQIKSTDPVLQNNTNTQDDPDNANTQDDSDNTNIQDDPDNGNKPTIIE</sequence>
<comment type="caution">
    <text evidence="2">The sequence shown here is derived from an EMBL/GenBank/DDBJ whole genome shotgun (WGS) entry which is preliminary data.</text>
</comment>
<gene>
    <name evidence="2" type="ORF">RFULGI_LOCUS4506</name>
</gene>
<dbReference type="AlphaFoldDB" id="A0A9N9AWJ9"/>
<keyword evidence="3" id="KW-1185">Reference proteome</keyword>
<feature type="region of interest" description="Disordered" evidence="1">
    <location>
        <begin position="1"/>
        <end position="20"/>
    </location>
</feature>
<feature type="non-terminal residue" evidence="2">
    <location>
        <position position="1"/>
    </location>
</feature>
<name>A0A9N9AWJ9_9GLOM</name>
<reference evidence="2" key="1">
    <citation type="submission" date="2021-06" db="EMBL/GenBank/DDBJ databases">
        <authorList>
            <person name="Kallberg Y."/>
            <person name="Tangrot J."/>
            <person name="Rosling A."/>
        </authorList>
    </citation>
    <scope>NUCLEOTIDE SEQUENCE</scope>
    <source>
        <strain evidence="2">IN212</strain>
    </source>
</reference>
<feature type="region of interest" description="Disordered" evidence="1">
    <location>
        <begin position="31"/>
        <end position="75"/>
    </location>
</feature>
<dbReference type="Proteomes" id="UP000789396">
    <property type="component" value="Unassembled WGS sequence"/>
</dbReference>
<evidence type="ECO:0000256" key="1">
    <source>
        <dbReference type="SAM" id="MobiDB-lite"/>
    </source>
</evidence>
<proteinExistence type="predicted"/>
<organism evidence="2 3">
    <name type="scientific">Racocetra fulgida</name>
    <dbReference type="NCBI Taxonomy" id="60492"/>
    <lineage>
        <taxon>Eukaryota</taxon>
        <taxon>Fungi</taxon>
        <taxon>Fungi incertae sedis</taxon>
        <taxon>Mucoromycota</taxon>
        <taxon>Glomeromycotina</taxon>
        <taxon>Glomeromycetes</taxon>
        <taxon>Diversisporales</taxon>
        <taxon>Gigasporaceae</taxon>
        <taxon>Racocetra</taxon>
    </lineage>
</organism>
<dbReference type="EMBL" id="CAJVPZ010004529">
    <property type="protein sequence ID" value="CAG8547643.1"/>
    <property type="molecule type" value="Genomic_DNA"/>
</dbReference>